<feature type="disulfide bond" evidence="6">
    <location>
        <begin position="1395"/>
        <end position="1405"/>
    </location>
</feature>
<dbReference type="Proteomes" id="UP000275408">
    <property type="component" value="Unassembled WGS sequence"/>
</dbReference>
<keyword evidence="3 6" id="KW-1015">Disulfide bond</keyword>
<dbReference type="FunFam" id="3.10.250.10:FF:000006">
    <property type="entry name" value="neurotrypsin isoform X2"/>
    <property type="match status" value="3"/>
</dbReference>
<feature type="disulfide bond" evidence="6">
    <location>
        <begin position="919"/>
        <end position="929"/>
    </location>
</feature>
<evidence type="ECO:0000256" key="5">
    <source>
        <dbReference type="ARBA" id="ARBA00023319"/>
    </source>
</evidence>
<dbReference type="InterPro" id="IPR003599">
    <property type="entry name" value="Ig_sub"/>
</dbReference>
<dbReference type="SMART" id="SM00202">
    <property type="entry name" value="SR"/>
    <property type="match status" value="6"/>
</dbReference>
<dbReference type="Gene3D" id="2.60.40.10">
    <property type="entry name" value="Immunoglobulins"/>
    <property type="match status" value="4"/>
</dbReference>
<dbReference type="InterPro" id="IPR003598">
    <property type="entry name" value="Ig_sub2"/>
</dbReference>
<dbReference type="InterPro" id="IPR013151">
    <property type="entry name" value="Immunoglobulin_dom"/>
</dbReference>
<feature type="disulfide bond" evidence="6">
    <location>
        <begin position="172"/>
        <end position="182"/>
    </location>
</feature>
<dbReference type="InterPro" id="IPR009030">
    <property type="entry name" value="Growth_fac_rcpt_cys_sf"/>
</dbReference>
<feature type="disulfide bond" evidence="6">
    <location>
        <begin position="1145"/>
        <end position="1155"/>
    </location>
</feature>
<feature type="domain" description="SRCR" evidence="8">
    <location>
        <begin position="335"/>
        <end position="437"/>
    </location>
</feature>
<keyword evidence="7" id="KW-0812">Transmembrane</keyword>
<dbReference type="Gene3D" id="2.10.220.10">
    <property type="entry name" value="Hormone Receptor, Insulin-like Growth Factor Receptor 1, Chain A, domain 2"/>
    <property type="match status" value="7"/>
</dbReference>
<dbReference type="OrthoDB" id="536948at2759"/>
<feature type="disulfide bond" evidence="6">
    <location>
        <begin position="405"/>
        <end position="415"/>
    </location>
</feature>
<accession>A0A3M6T5D4</accession>
<evidence type="ECO:0000313" key="10">
    <source>
        <dbReference type="EMBL" id="RMX36635.1"/>
    </source>
</evidence>
<feature type="domain" description="Ig-like" evidence="9">
    <location>
        <begin position="1500"/>
        <end position="1585"/>
    </location>
</feature>
<dbReference type="SUPFAM" id="SSF48726">
    <property type="entry name" value="Immunoglobulin"/>
    <property type="match status" value="4"/>
</dbReference>
<protein>
    <recommendedName>
        <fullName evidence="12">Deleted in malignant brain tumors 1 protein</fullName>
    </recommendedName>
</protein>
<proteinExistence type="predicted"/>
<feature type="disulfide bond" evidence="6">
    <location>
        <begin position="1351"/>
        <end position="1415"/>
    </location>
</feature>
<dbReference type="FunFam" id="2.60.40.10:FF:000032">
    <property type="entry name" value="palladin isoform X1"/>
    <property type="match status" value="2"/>
</dbReference>
<evidence type="ECO:0000256" key="6">
    <source>
        <dbReference type="PROSITE-ProRule" id="PRU00196"/>
    </source>
</evidence>
<feature type="disulfide bond" evidence="6">
    <location>
        <begin position="888"/>
        <end position="949"/>
    </location>
</feature>
<dbReference type="Gene3D" id="3.10.250.10">
    <property type="entry name" value="SRCR-like domain"/>
    <property type="match status" value="6"/>
</dbReference>
<dbReference type="SMART" id="SM00409">
    <property type="entry name" value="IG"/>
    <property type="match status" value="4"/>
</dbReference>
<dbReference type="InterPro" id="IPR007110">
    <property type="entry name" value="Ig-like_dom"/>
</dbReference>
<keyword evidence="1" id="KW-0732">Signal</keyword>
<dbReference type="Pfam" id="PF07679">
    <property type="entry name" value="I-set"/>
    <property type="match status" value="3"/>
</dbReference>
<reference evidence="10 11" key="1">
    <citation type="journal article" date="2018" name="Sci. Rep.">
        <title>Comparative analysis of the Pocillopora damicornis genome highlights role of immune system in coral evolution.</title>
        <authorList>
            <person name="Cunning R."/>
            <person name="Bay R.A."/>
            <person name="Gillette P."/>
            <person name="Baker A.C."/>
            <person name="Traylor-Knowles N."/>
        </authorList>
    </citation>
    <scope>NUCLEOTIDE SEQUENCE [LARGE SCALE GENOMIC DNA]</scope>
    <source>
        <strain evidence="10">RSMAS</strain>
        <tissue evidence="10">Whole animal</tissue>
    </source>
</reference>
<dbReference type="InterPro" id="IPR036772">
    <property type="entry name" value="SRCR-like_dom_sf"/>
</dbReference>
<keyword evidence="2" id="KW-0677">Repeat</keyword>
<feature type="domain" description="SRCR" evidence="8">
    <location>
        <begin position="1076"/>
        <end position="1199"/>
    </location>
</feature>
<dbReference type="CDD" id="cd00064">
    <property type="entry name" value="FU"/>
    <property type="match status" value="5"/>
</dbReference>
<feature type="domain" description="Ig-like" evidence="9">
    <location>
        <begin position="1588"/>
        <end position="1673"/>
    </location>
</feature>
<dbReference type="InterPro" id="IPR006212">
    <property type="entry name" value="Furin_repeat"/>
</dbReference>
<evidence type="ECO:0000313" key="11">
    <source>
        <dbReference type="Proteomes" id="UP000275408"/>
    </source>
</evidence>
<dbReference type="SMART" id="SM00181">
    <property type="entry name" value="EGF"/>
    <property type="match status" value="7"/>
</dbReference>
<dbReference type="InterPro" id="IPR001190">
    <property type="entry name" value="SRCR"/>
</dbReference>
<dbReference type="InterPro" id="IPR013098">
    <property type="entry name" value="Ig_I-set"/>
</dbReference>
<feature type="domain" description="SRCR" evidence="8">
    <location>
        <begin position="636"/>
        <end position="736"/>
    </location>
</feature>
<gene>
    <name evidence="10" type="ORF">pdam_00014998</name>
</gene>
<dbReference type="SUPFAM" id="SSF57184">
    <property type="entry name" value="Growth factor receptor domain"/>
    <property type="match status" value="7"/>
</dbReference>
<dbReference type="InterPro" id="IPR013783">
    <property type="entry name" value="Ig-like_fold"/>
</dbReference>
<feature type="disulfide bond" evidence="6">
    <location>
        <begin position="875"/>
        <end position="939"/>
    </location>
</feature>
<feature type="domain" description="SRCR" evidence="8">
    <location>
        <begin position="1326"/>
        <end position="1428"/>
    </location>
</feature>
<dbReference type="Pfam" id="PF00047">
    <property type="entry name" value="ig"/>
    <property type="match status" value="1"/>
</dbReference>
<evidence type="ECO:0000256" key="7">
    <source>
        <dbReference type="SAM" id="Phobius"/>
    </source>
</evidence>
<dbReference type="InterPro" id="IPR000742">
    <property type="entry name" value="EGF"/>
</dbReference>
<feature type="domain" description="SRCR" evidence="8">
    <location>
        <begin position="101"/>
        <end position="203"/>
    </location>
</feature>
<dbReference type="PROSITE" id="PS50287">
    <property type="entry name" value="SRCR_2"/>
    <property type="match status" value="6"/>
</dbReference>
<evidence type="ECO:0000256" key="3">
    <source>
        <dbReference type="ARBA" id="ARBA00023157"/>
    </source>
</evidence>
<feature type="disulfide bond" evidence="6">
    <location>
        <begin position="661"/>
        <end position="725"/>
    </location>
</feature>
<dbReference type="SUPFAM" id="SSF56487">
    <property type="entry name" value="SRCR-like"/>
    <property type="match status" value="6"/>
</dbReference>
<dbReference type="SMART" id="SM00408">
    <property type="entry name" value="IGc2"/>
    <property type="match status" value="4"/>
</dbReference>
<sequence length="1971" mass="216228">MGTQEVDGLQAFLQPHSTFSSVALCKPGRFVKNSLCVSWCGSGYYGDDESGKCEKCDASCRTCIDGAKKCTSCYPPLYIKGTLCVPSCGDQVAKGPPDRQIRLVGGNSHFEGRVEVFYDNRWGTICDDSWDINDAKVVCRELLLGDAHVAVTFGRLGKGSSKQPIWLSKVNCLGNETRLHNCPHPGWGEHSCGHFEDAGVRCAGPDTTRECTDQCGDGYFKMRLQNKCGVCMASCLTCAKSASNCTSCDKPHFLKGNTCTTYCGDGFYGDPADRKCKLCSSNCRTCADGTYPDVCKSEGATPHDVCTSCHDDRYLNGTDCVGSCAELHVGQKRRVRLAGKRPTDLEGRVEVYRAEAWVTICDQTFDFREATVICRELGLGPALKAVKRSAYGRGYGRIWTDILNCTGRENTIFDCPLVKRSFSSRCYHSNDVGVQCAGPIGKHLTNRCQKTCDAGWFKNDVDVCTMCAAQCLECIGTNVRCTKCAAPKFLKDNTCVDKCDDDEFGYTPKRECRKCNTHICVTCSDGSDDKNCTSCKEPKALKNGKCEDDCGPNMYKKSGRCVEDCGISMFKNPSNYSCLPCPSDCITCEFRSGKAICTICHPPLVLDEVRGACLHNCTSGIAVPSVNFTLKTTPTVRLSNGRDYLEGLLEVYHMGVWGTVCDDGWDVSESTVICRELYLGGVDTSVSLGHIPKGTGKMWLDDVFCIGKEKSLNDCRHRPWGQTNCQHKEDTVLRCKGPGVRTCKGSCPDGFYPMGSECLQCNASCKTCNETADKCLTCAPGFFKKNDSCVKDCGLGYYLDSFCKKCSINCADCQGKADNCISCAPPLFRKGSSCVKNCTNGFKPSSVPLIRLVGGNTPLEGTIEILHDGKYGTVCDDAWDIQNAHVVCRMLNMGNASRSVERAGFGAGKGRIWLDEVQCFGNESSLLACKHLGWGQENCDHSEDAGVVCKGPDHSRDCLDNCSSGYFINPLDKSCGRCSPNCKECFGTPENCSRCDEDKFLNRTGNLSSCVSDCKRGQFGDPITRICRDCLPVCSDCIGEPNKCTECPVGKHLLENSCVENCTRLANKIVSGVPNIRLVGVNSSTEGRVELFYQGEWGTICDDNFDLKEAMVICRQLKLGKAIAVYHSAKYGQGTGKILMDDIQCTGNERKLQDCPFDTGRLNQFAQMNKRTREPCHYSNSGFGSHNCYHSEDAGVKCSGPDLSTRCVSNCEPGFYDDKNTCKRCLPQCKECLGKAGRCSSCNPPYFLEFSDCVKECPFSKFGNTKNRKCEPCDKQCQSCYDGETNNLCKSCRQGLFLKGMQCVEDCREMKPVSSLFPPKLKKPLVRLVDGSSKQEGRVEVFYAGMWGTVCDDDWDLKEASIVCKELGFGKAKEAPKHSKFGQGSGIIWMDNVNCLGYETSLTQCGQIGWGLTNCDPFHGEDAGVVCDNTTVEEISNNYCRRVNDGKCEDKKECDLVNGVTCVNLNFLDQNGVEESVCLQCPDGTAGDGRECRAIASSPPIFEDFPPSRKEANAEDVISLPCRSKPPRVYPTVRDWRKDGKPLLEEDTTSNRITSSGGQLLIKSATREDSGNYTCSLVNSAGNVTKAPRILGVVSTDVRRGDDALLGCVVSSFPPSNITWTLKGKTLESSDKYEFLDETYTLKVKEVMFEDAGFYECSLMNELGEARANATLTVGLTVEFQVFPTNTVAKAKGETENFDCKVTGVPIPQIAWKKDGELLMNDSKHAITTDILVEKNTVTSRLLIKDLSEEDIGIYYCISWNRGGIRLTKARLLLPGPPIITIPPEDVHILSRANASFFCDGVGFPNPSLTWLKDSKPIQQSKRVLITEENALWVLSATVDDVGIYTCVYENKNGEVSASASLFVDGIAPGKQSVSPPLASKRPISTGTIVAIVVILVVVFVVIVGIVLYRYCRARDQAFKFSVDDRNLKPSLRSRVKKAMGKNHSANLYYNHSQDEINFDDSRPFADQDEL</sequence>
<evidence type="ECO:0000256" key="2">
    <source>
        <dbReference type="ARBA" id="ARBA00022737"/>
    </source>
</evidence>
<dbReference type="PANTHER" id="PTHR19331">
    <property type="entry name" value="SCAVENGER RECEPTOR DOMAIN-CONTAINING"/>
    <property type="match status" value="1"/>
</dbReference>
<dbReference type="FunFam" id="3.10.250.10:FF:000001">
    <property type="entry name" value="Lysyl oxidase 4 isoform X1"/>
    <property type="match status" value="3"/>
</dbReference>
<comment type="caution">
    <text evidence="6">Lacks conserved residue(s) required for the propagation of feature annotation.</text>
</comment>
<dbReference type="PROSITE" id="PS00420">
    <property type="entry name" value="SRCR_1"/>
    <property type="match status" value="1"/>
</dbReference>
<keyword evidence="7" id="KW-0472">Membrane</keyword>
<feature type="disulfide bond" evidence="6">
    <location>
        <begin position="705"/>
        <end position="715"/>
    </location>
</feature>
<evidence type="ECO:0000256" key="4">
    <source>
        <dbReference type="ARBA" id="ARBA00023180"/>
    </source>
</evidence>
<dbReference type="GO" id="GO:0016020">
    <property type="term" value="C:membrane"/>
    <property type="evidence" value="ECO:0007669"/>
    <property type="project" value="InterPro"/>
</dbReference>
<organism evidence="10 11">
    <name type="scientific">Pocillopora damicornis</name>
    <name type="common">Cauliflower coral</name>
    <name type="synonym">Millepora damicornis</name>
    <dbReference type="NCBI Taxonomy" id="46731"/>
    <lineage>
        <taxon>Eukaryota</taxon>
        <taxon>Metazoa</taxon>
        <taxon>Cnidaria</taxon>
        <taxon>Anthozoa</taxon>
        <taxon>Hexacorallia</taxon>
        <taxon>Scleractinia</taxon>
        <taxon>Astrocoeniina</taxon>
        <taxon>Pocilloporidae</taxon>
        <taxon>Pocillopora</taxon>
    </lineage>
</organism>
<evidence type="ECO:0000256" key="1">
    <source>
        <dbReference type="ARBA" id="ARBA00022729"/>
    </source>
</evidence>
<evidence type="ECO:0000259" key="9">
    <source>
        <dbReference type="PROSITE" id="PS50835"/>
    </source>
</evidence>
<dbReference type="InterPro" id="IPR036179">
    <property type="entry name" value="Ig-like_dom_sf"/>
</dbReference>
<evidence type="ECO:0008006" key="12">
    <source>
        <dbReference type="Google" id="ProtNLM"/>
    </source>
</evidence>
<keyword evidence="7" id="KW-1133">Transmembrane helix</keyword>
<dbReference type="EMBL" id="RCHS01004268">
    <property type="protein sequence ID" value="RMX36635.1"/>
    <property type="molecule type" value="Genomic_DNA"/>
</dbReference>
<dbReference type="PROSITE" id="PS50835">
    <property type="entry name" value="IG_LIKE"/>
    <property type="match status" value="4"/>
</dbReference>
<keyword evidence="4" id="KW-0325">Glycoprotein</keyword>
<keyword evidence="11" id="KW-1185">Reference proteome</keyword>
<name>A0A3M6T5D4_POCDA</name>
<dbReference type="PRINTS" id="PR00258">
    <property type="entry name" value="SPERACTRCPTR"/>
</dbReference>
<feature type="transmembrane region" description="Helical" evidence="7">
    <location>
        <begin position="1889"/>
        <end position="1912"/>
    </location>
</feature>
<dbReference type="Pfam" id="PF00530">
    <property type="entry name" value="SRCR"/>
    <property type="match status" value="6"/>
</dbReference>
<feature type="domain" description="SRCR" evidence="8">
    <location>
        <begin position="850"/>
        <end position="950"/>
    </location>
</feature>
<dbReference type="STRING" id="46731.A0A3M6T5D4"/>
<keyword evidence="5" id="KW-0393">Immunoglobulin domain</keyword>
<dbReference type="PANTHER" id="PTHR19331:SF465">
    <property type="entry name" value="EGG PEPTIDE SPERACT RECEPTOR"/>
    <property type="match status" value="1"/>
</dbReference>
<dbReference type="SMART" id="SM00261">
    <property type="entry name" value="FU"/>
    <property type="match status" value="13"/>
</dbReference>
<comment type="caution">
    <text evidence="10">The sequence shown here is derived from an EMBL/GenBank/DDBJ whole genome shotgun (WGS) entry which is preliminary data.</text>
</comment>
<feature type="domain" description="Ig-like" evidence="9">
    <location>
        <begin position="1777"/>
        <end position="1863"/>
    </location>
</feature>
<feature type="domain" description="Ig-like" evidence="9">
    <location>
        <begin position="1678"/>
        <end position="1757"/>
    </location>
</feature>
<feature type="disulfide bond" evidence="6">
    <location>
        <begin position="674"/>
        <end position="735"/>
    </location>
</feature>
<evidence type="ECO:0000259" key="8">
    <source>
        <dbReference type="PROSITE" id="PS50287"/>
    </source>
</evidence>